<dbReference type="PROSITE" id="PS00060">
    <property type="entry name" value="ADH_IRON_2"/>
    <property type="match status" value="1"/>
</dbReference>
<evidence type="ECO:0000259" key="3">
    <source>
        <dbReference type="Pfam" id="PF25137"/>
    </source>
</evidence>
<evidence type="ECO:0000256" key="1">
    <source>
        <dbReference type="ARBA" id="ARBA00023002"/>
    </source>
</evidence>
<organism evidence="4 5">
    <name type="scientific">Rhizodiscina lignyota</name>
    <dbReference type="NCBI Taxonomy" id="1504668"/>
    <lineage>
        <taxon>Eukaryota</taxon>
        <taxon>Fungi</taxon>
        <taxon>Dikarya</taxon>
        <taxon>Ascomycota</taxon>
        <taxon>Pezizomycotina</taxon>
        <taxon>Dothideomycetes</taxon>
        <taxon>Pleosporomycetidae</taxon>
        <taxon>Aulographales</taxon>
        <taxon>Rhizodiscinaceae</taxon>
        <taxon>Rhizodiscina</taxon>
    </lineage>
</organism>
<dbReference type="GO" id="GO:0004022">
    <property type="term" value="F:alcohol dehydrogenase (NAD+) activity"/>
    <property type="evidence" value="ECO:0007669"/>
    <property type="project" value="TreeGrafter"/>
</dbReference>
<dbReference type="Pfam" id="PF00465">
    <property type="entry name" value="Fe-ADH"/>
    <property type="match status" value="1"/>
</dbReference>
<dbReference type="GO" id="GO:0005739">
    <property type="term" value="C:mitochondrion"/>
    <property type="evidence" value="ECO:0007669"/>
    <property type="project" value="TreeGrafter"/>
</dbReference>
<dbReference type="Gene3D" id="3.40.50.1970">
    <property type="match status" value="1"/>
</dbReference>
<dbReference type="Proteomes" id="UP000799772">
    <property type="component" value="Unassembled WGS sequence"/>
</dbReference>
<feature type="domain" description="Fe-containing alcohol dehydrogenase-like C-terminal" evidence="3">
    <location>
        <begin position="184"/>
        <end position="358"/>
    </location>
</feature>
<name>A0A9P4I9I1_9PEZI</name>
<dbReference type="Gene3D" id="1.20.1090.10">
    <property type="entry name" value="Dehydroquinate synthase-like - alpha domain"/>
    <property type="match status" value="1"/>
</dbReference>
<protein>
    <submittedName>
        <fullName evidence="4">Dehydroquinate synthase-like protein</fullName>
    </submittedName>
</protein>
<reference evidence="4" key="1">
    <citation type="journal article" date="2020" name="Stud. Mycol.">
        <title>101 Dothideomycetes genomes: a test case for predicting lifestyles and emergence of pathogens.</title>
        <authorList>
            <person name="Haridas S."/>
            <person name="Albert R."/>
            <person name="Binder M."/>
            <person name="Bloem J."/>
            <person name="Labutti K."/>
            <person name="Salamov A."/>
            <person name="Andreopoulos B."/>
            <person name="Baker S."/>
            <person name="Barry K."/>
            <person name="Bills G."/>
            <person name="Bluhm B."/>
            <person name="Cannon C."/>
            <person name="Castanera R."/>
            <person name="Culley D."/>
            <person name="Daum C."/>
            <person name="Ezra D."/>
            <person name="Gonzalez J."/>
            <person name="Henrissat B."/>
            <person name="Kuo A."/>
            <person name="Liang C."/>
            <person name="Lipzen A."/>
            <person name="Lutzoni F."/>
            <person name="Magnuson J."/>
            <person name="Mondo S."/>
            <person name="Nolan M."/>
            <person name="Ohm R."/>
            <person name="Pangilinan J."/>
            <person name="Park H.-J."/>
            <person name="Ramirez L."/>
            <person name="Alfaro M."/>
            <person name="Sun H."/>
            <person name="Tritt A."/>
            <person name="Yoshinaga Y."/>
            <person name="Zwiers L.-H."/>
            <person name="Turgeon B."/>
            <person name="Goodwin S."/>
            <person name="Spatafora J."/>
            <person name="Crous P."/>
            <person name="Grigoriev I."/>
        </authorList>
    </citation>
    <scope>NUCLEOTIDE SEQUENCE</scope>
    <source>
        <strain evidence="4">CBS 133067</strain>
    </source>
</reference>
<dbReference type="OrthoDB" id="339764at2759"/>
<dbReference type="GO" id="GO:0046872">
    <property type="term" value="F:metal ion binding"/>
    <property type="evidence" value="ECO:0007669"/>
    <property type="project" value="InterPro"/>
</dbReference>
<dbReference type="AlphaFoldDB" id="A0A9P4I9I1"/>
<dbReference type="InterPro" id="IPR056798">
    <property type="entry name" value="ADH_Fe_C"/>
</dbReference>
<dbReference type="InterPro" id="IPR001670">
    <property type="entry name" value="ADH_Fe/GldA"/>
</dbReference>
<evidence type="ECO:0000259" key="2">
    <source>
        <dbReference type="Pfam" id="PF00465"/>
    </source>
</evidence>
<dbReference type="PANTHER" id="PTHR11496">
    <property type="entry name" value="ALCOHOL DEHYDROGENASE"/>
    <property type="match status" value="1"/>
</dbReference>
<gene>
    <name evidence="4" type="ORF">NA57DRAFT_80645</name>
</gene>
<keyword evidence="5" id="KW-1185">Reference proteome</keyword>
<comment type="caution">
    <text evidence="4">The sequence shown here is derived from an EMBL/GenBank/DDBJ whole genome shotgun (WGS) entry which is preliminary data.</text>
</comment>
<proteinExistence type="predicted"/>
<accession>A0A9P4I9I1</accession>
<keyword evidence="1" id="KW-0560">Oxidoreductase</keyword>
<dbReference type="CDD" id="cd08192">
    <property type="entry name" value="MAR-like"/>
    <property type="match status" value="1"/>
</dbReference>
<feature type="domain" description="Alcohol dehydrogenase iron-type/glycerol dehydrogenase GldA" evidence="2">
    <location>
        <begin position="22"/>
        <end position="171"/>
    </location>
</feature>
<dbReference type="PANTHER" id="PTHR11496:SF97">
    <property type="entry name" value="ALCOHOL DEHYDROGENASE IRON-TYPE_GLYCEROL DEHYDROGENASE GLDA DOMAIN-CONTAINING PROTEIN"/>
    <property type="match status" value="1"/>
</dbReference>
<dbReference type="InterPro" id="IPR018211">
    <property type="entry name" value="ADH_Fe_CS"/>
</dbReference>
<dbReference type="InterPro" id="IPR039697">
    <property type="entry name" value="Alcohol_dehydrogenase_Fe"/>
</dbReference>
<sequence>MIEATTSPLAGAWQPTHLKGMYYGPNSVEKYLLSTLPAETSRACIITGNSLATKTPLIKNVEKLLGSKHAGTFANIKQHSPIAQLDDIVAELLKDTSIDTVISIGGGSPMDSSKGISFRYHEKSGKWLYHVTIPTTLSAAECTMGAGLTTDTGLKTAIASEHIAVNAIIYDAIFAKETPKDLFMSTGFRALDHAMELMIHPTATEVPQHQLALSAASSLFIYLPKYRANPTDTDVITQLQIASFASLGFLGLNVHGPLGLSHTLGYALGSPYSIPHGVTSTLTLGHVVKLRADEPEHAAQLARMLPFLGEGRSGDDRADARKVGDRILGLVEELGIKKTLKDYNVGEDQVPIIVERASKLTEGPMFDKIAELVKGLY</sequence>
<dbReference type="Pfam" id="PF25137">
    <property type="entry name" value="ADH_Fe_C"/>
    <property type="match status" value="1"/>
</dbReference>
<evidence type="ECO:0000313" key="5">
    <source>
        <dbReference type="Proteomes" id="UP000799772"/>
    </source>
</evidence>
<dbReference type="SUPFAM" id="SSF56796">
    <property type="entry name" value="Dehydroquinate synthase-like"/>
    <property type="match status" value="1"/>
</dbReference>
<dbReference type="EMBL" id="ML978135">
    <property type="protein sequence ID" value="KAF2094231.1"/>
    <property type="molecule type" value="Genomic_DNA"/>
</dbReference>
<evidence type="ECO:0000313" key="4">
    <source>
        <dbReference type="EMBL" id="KAF2094231.1"/>
    </source>
</evidence>